<dbReference type="Gene3D" id="3.30.420.10">
    <property type="entry name" value="Ribonuclease H-like superfamily/Ribonuclease H"/>
    <property type="match status" value="1"/>
</dbReference>
<dbReference type="GO" id="GO:0003676">
    <property type="term" value="F:nucleic acid binding"/>
    <property type="evidence" value="ECO:0007669"/>
    <property type="project" value="InterPro"/>
</dbReference>
<dbReference type="PANTHER" id="PTHR47169:SF2">
    <property type="entry name" value="OS01G0541250 PROTEIN"/>
    <property type="match status" value="1"/>
</dbReference>
<evidence type="ECO:0000313" key="3">
    <source>
        <dbReference type="EMBL" id="EEE66896.1"/>
    </source>
</evidence>
<dbReference type="PANTHER" id="PTHR47169">
    <property type="entry name" value="OS01G0541250 PROTEIN"/>
    <property type="match status" value="1"/>
</dbReference>
<dbReference type="Pfam" id="PF24964">
    <property type="entry name" value="DUF7769"/>
    <property type="match status" value="1"/>
</dbReference>
<proteinExistence type="predicted"/>
<reference evidence="3" key="1">
    <citation type="journal article" date="2005" name="PLoS Biol.">
        <title>The genomes of Oryza sativa: a history of duplications.</title>
        <authorList>
            <person name="Yu J."/>
            <person name="Wang J."/>
            <person name="Lin W."/>
            <person name="Li S."/>
            <person name="Li H."/>
            <person name="Zhou J."/>
            <person name="Ni P."/>
            <person name="Dong W."/>
            <person name="Hu S."/>
            <person name="Zeng C."/>
            <person name="Zhang J."/>
            <person name="Zhang Y."/>
            <person name="Li R."/>
            <person name="Xu Z."/>
            <person name="Li S."/>
            <person name="Li X."/>
            <person name="Zheng H."/>
            <person name="Cong L."/>
            <person name="Lin L."/>
            <person name="Yin J."/>
            <person name="Geng J."/>
            <person name="Li G."/>
            <person name="Shi J."/>
            <person name="Liu J."/>
            <person name="Lv H."/>
            <person name="Li J."/>
            <person name="Wang J."/>
            <person name="Deng Y."/>
            <person name="Ran L."/>
            <person name="Shi X."/>
            <person name="Wang X."/>
            <person name="Wu Q."/>
            <person name="Li C."/>
            <person name="Ren X."/>
            <person name="Wang J."/>
            <person name="Wang X."/>
            <person name="Li D."/>
            <person name="Liu D."/>
            <person name="Zhang X."/>
            <person name="Ji Z."/>
            <person name="Zhao W."/>
            <person name="Sun Y."/>
            <person name="Zhang Z."/>
            <person name="Bao J."/>
            <person name="Han Y."/>
            <person name="Dong L."/>
            <person name="Ji J."/>
            <person name="Chen P."/>
            <person name="Wu S."/>
            <person name="Liu J."/>
            <person name="Xiao Y."/>
            <person name="Bu D."/>
            <person name="Tan J."/>
            <person name="Yang L."/>
            <person name="Ye C."/>
            <person name="Zhang J."/>
            <person name="Xu J."/>
            <person name="Zhou Y."/>
            <person name="Yu Y."/>
            <person name="Zhang B."/>
            <person name="Zhuang S."/>
            <person name="Wei H."/>
            <person name="Liu B."/>
            <person name="Lei M."/>
            <person name="Yu H."/>
            <person name="Li Y."/>
            <person name="Xu H."/>
            <person name="Wei S."/>
            <person name="He X."/>
            <person name="Fang L."/>
            <person name="Zhang Z."/>
            <person name="Zhang Y."/>
            <person name="Huang X."/>
            <person name="Su Z."/>
            <person name="Tong W."/>
            <person name="Li J."/>
            <person name="Tong Z."/>
            <person name="Li S."/>
            <person name="Ye J."/>
            <person name="Wang L."/>
            <person name="Fang L."/>
            <person name="Lei T."/>
            <person name="Chen C."/>
            <person name="Chen H."/>
            <person name="Xu Z."/>
            <person name="Li H."/>
            <person name="Huang H."/>
            <person name="Zhang F."/>
            <person name="Xu H."/>
            <person name="Li N."/>
            <person name="Zhao C."/>
            <person name="Li S."/>
            <person name="Dong L."/>
            <person name="Huang Y."/>
            <person name="Li L."/>
            <person name="Xi Y."/>
            <person name="Qi Q."/>
            <person name="Li W."/>
            <person name="Zhang B."/>
            <person name="Hu W."/>
            <person name="Zhang Y."/>
            <person name="Tian X."/>
            <person name="Jiao Y."/>
            <person name="Liang X."/>
            <person name="Jin J."/>
            <person name="Gao L."/>
            <person name="Zheng W."/>
            <person name="Hao B."/>
            <person name="Liu S."/>
            <person name="Wang W."/>
            <person name="Yuan L."/>
            <person name="Cao M."/>
            <person name="McDermott J."/>
            <person name="Samudrala R."/>
            <person name="Wang J."/>
            <person name="Wong G.K."/>
            <person name="Yang H."/>
        </authorList>
    </citation>
    <scope>NUCLEOTIDE SEQUENCE [LARGE SCALE GENOMIC DNA]</scope>
</reference>
<dbReference type="InterPro" id="IPR056671">
    <property type="entry name" value="DUF7769"/>
</dbReference>
<gene>
    <name evidence="3" type="ORF">OsJ_23726</name>
</gene>
<sequence>MASLDLNQPFNWDEVEDLEGEIPDLNYDYIWYLESEDEEGGHEDVNNAAASCGNDDGGGGRGINIKKRRHYPPDIKRTIYAKLLEKSNPGMMEGVTKSVANEMGVPLRVVQRVWRHGLEAFESKKKKYCGRKKTYMLPAIKEKWPIEEHGLPIYIQQDNAKTHIAIDDLEFLGAAQEDGWDIRLVCQPPNSLDLNVLGLGFFAALQSLFHKSSPSSIEEIETNVIKAYEEYSVDKSDCVFLTQQGCMREIMRAKGGQHYAILHLKKGTLERNGRLPIKLQCDKQIYLDALDFINALGFYSCNCALSDD</sequence>
<feature type="domain" description="DUF7769" evidence="2">
    <location>
        <begin position="76"/>
        <end position="117"/>
    </location>
</feature>
<dbReference type="Proteomes" id="UP000007752">
    <property type="component" value="Chromosome 7"/>
</dbReference>
<organism evidence="3">
    <name type="scientific">Oryza sativa subsp. japonica</name>
    <name type="common">Rice</name>
    <dbReference type="NCBI Taxonomy" id="39947"/>
    <lineage>
        <taxon>Eukaryota</taxon>
        <taxon>Viridiplantae</taxon>
        <taxon>Streptophyta</taxon>
        <taxon>Embryophyta</taxon>
        <taxon>Tracheophyta</taxon>
        <taxon>Spermatophyta</taxon>
        <taxon>Magnoliopsida</taxon>
        <taxon>Liliopsida</taxon>
        <taxon>Poales</taxon>
        <taxon>Poaceae</taxon>
        <taxon>BOP clade</taxon>
        <taxon>Oryzoideae</taxon>
        <taxon>Oryzeae</taxon>
        <taxon>Oryzinae</taxon>
        <taxon>Oryza</taxon>
        <taxon>Oryza sativa</taxon>
    </lineage>
</organism>
<evidence type="ECO:0000256" key="1">
    <source>
        <dbReference type="SAM" id="MobiDB-lite"/>
    </source>
</evidence>
<reference evidence="3" key="2">
    <citation type="submission" date="2008-12" db="EMBL/GenBank/DDBJ databases">
        <title>Improved gene annotation of the rice (Oryza sativa) genomes.</title>
        <authorList>
            <person name="Wang J."/>
            <person name="Li R."/>
            <person name="Fan W."/>
            <person name="Huang Q."/>
            <person name="Zhang J."/>
            <person name="Zhou Y."/>
            <person name="Hu Y."/>
            <person name="Zi S."/>
            <person name="Li J."/>
            <person name="Ni P."/>
            <person name="Zheng H."/>
            <person name="Zhang Y."/>
            <person name="Zhao M."/>
            <person name="Hao Q."/>
            <person name="McDermott J."/>
            <person name="Samudrala R."/>
            <person name="Kristiansen K."/>
            <person name="Wong G.K.-S."/>
        </authorList>
    </citation>
    <scope>NUCLEOTIDE SEQUENCE</scope>
</reference>
<dbReference type="AlphaFoldDB" id="B9FWF9"/>
<evidence type="ECO:0000259" key="2">
    <source>
        <dbReference type="Pfam" id="PF24964"/>
    </source>
</evidence>
<name>B9FWF9_ORYSJ</name>
<dbReference type="InterPro" id="IPR036397">
    <property type="entry name" value="RNaseH_sf"/>
</dbReference>
<dbReference type="EMBL" id="CM000144">
    <property type="protein sequence ID" value="EEE66896.1"/>
    <property type="molecule type" value="Genomic_DNA"/>
</dbReference>
<protein>
    <recommendedName>
        <fullName evidence="2">DUF7769 domain-containing protein</fullName>
    </recommendedName>
</protein>
<accession>B9FWF9</accession>
<feature type="region of interest" description="Disordered" evidence="1">
    <location>
        <begin position="41"/>
        <end position="67"/>
    </location>
</feature>